<evidence type="ECO:0000256" key="14">
    <source>
        <dbReference type="ARBA" id="ARBA00047700"/>
    </source>
</evidence>
<keyword evidence="8" id="KW-0479">Metal-binding</keyword>
<protein>
    <recommendedName>
        <fullName evidence="6">Phosphoenolpyruvate synthase</fullName>
        <ecNumber evidence="5">2.7.9.2</ecNumber>
    </recommendedName>
    <alternativeName>
        <fullName evidence="13">Pyruvate, water dikinase</fullName>
    </alternativeName>
</protein>
<dbReference type="InterPro" id="IPR013815">
    <property type="entry name" value="ATP_grasp_subdomain_1"/>
</dbReference>
<dbReference type="Gene3D" id="3.30.1490.20">
    <property type="entry name" value="ATP-grasp fold, A domain"/>
    <property type="match status" value="1"/>
</dbReference>
<evidence type="ECO:0000259" key="15">
    <source>
        <dbReference type="Pfam" id="PF01326"/>
    </source>
</evidence>
<gene>
    <name evidence="16" type="ORF">C0187_00760</name>
</gene>
<dbReference type="PANTHER" id="PTHR43030:SF1">
    <property type="entry name" value="PHOSPHOENOLPYRUVATE SYNTHASE"/>
    <property type="match status" value="1"/>
</dbReference>
<reference evidence="16 17" key="1">
    <citation type="submission" date="2018-01" db="EMBL/GenBank/DDBJ databases">
        <title>Metagenomic assembled genomes from two thermal pools in the Uzon Caldera, Kamchatka, Russia.</title>
        <authorList>
            <person name="Wilkins L."/>
            <person name="Ettinger C."/>
        </authorList>
    </citation>
    <scope>NUCLEOTIDE SEQUENCE [LARGE SCALE GENOMIC DNA]</scope>
    <source>
        <strain evidence="16">ZAV-05</strain>
    </source>
</reference>
<evidence type="ECO:0000313" key="17">
    <source>
        <dbReference type="Proteomes" id="UP000242881"/>
    </source>
</evidence>
<comment type="pathway">
    <text evidence="3">Carbohydrate biosynthesis; gluconeogenesis.</text>
</comment>
<dbReference type="GO" id="GO:0046872">
    <property type="term" value="F:metal ion binding"/>
    <property type="evidence" value="ECO:0007669"/>
    <property type="project" value="UniProtKB-KW"/>
</dbReference>
<comment type="catalytic activity">
    <reaction evidence="14">
        <text>pyruvate + ATP + H2O = phosphoenolpyruvate + AMP + phosphate + 2 H(+)</text>
        <dbReference type="Rhea" id="RHEA:11364"/>
        <dbReference type="ChEBI" id="CHEBI:15361"/>
        <dbReference type="ChEBI" id="CHEBI:15377"/>
        <dbReference type="ChEBI" id="CHEBI:15378"/>
        <dbReference type="ChEBI" id="CHEBI:30616"/>
        <dbReference type="ChEBI" id="CHEBI:43474"/>
        <dbReference type="ChEBI" id="CHEBI:58702"/>
        <dbReference type="ChEBI" id="CHEBI:456215"/>
        <dbReference type="EC" id="2.7.9.2"/>
    </reaction>
</comment>
<sequence>MYFKTPINSGIPGLDKILDNIRLGDNIVWSVTNISDYKFFTKPFVYNAILNERKVVYVRFATHDFIIDDLSKIEIFYPDLTSFEKFASSIYSMIDKNGKEVFYVFDCLSELVNYWATDWMIANFFKITCPFLYILDTVAYFAIYKNYHAFKTSTAIHDTTQVMLEVLNYEGFYYVQPIKVFERYSPTMFLPHKFNKNNDFEPVTSSYEVTMLNNSICSLLSNDIYKHIDYWDRLFILSKRVINNPQSPEYSLMFDRICNLMISRDHRIISLYKKYFRIEDLIQIKERLIGTGFIGGKAAGMLLARKILENHYSKWSEISEPHDSFYIGSDVYYEYIIHNGWWDLFVSQKRDDGYFVFGEKLERLFLTGEFPEHIENKFKLMLNYFGQYPIVIRSSSLLEDGFGNAFAGKYESFFSSITGSPEKRYKDFINSVKRIYSSAMSREALIYRKERGLDKLEELMSILIQRVSGNYHGEFYFPDIAGVGLSYNTYVWHEDIDPTDGMIRIVLGLGTRAVNTYEGEHTKIISLSNPNLLTNSDVNEIKKYSQKFIDSLIVDKSGKYSLPINKVYQIIPEWLLDIVASRDFATERFLESRRNKFQKIYYLSFDGLINKGDILEIFKDILKILEKHYEHPVDIEFTLNFTSPDSPKINLVQCRPLQANSIAGNKQLSDEMIKDMLPLLKVKGNFMGGNIFEKIDYIIYVPEEAYKNLTNSEKYELARALGGINREFDKEDENCLMILPGRIGTTTPSLGVPVSFSEINHMRALVEMGFFESDFSPELSFGTHFFQDIVESGIFFIAADPKKANVNFKDLKNFKEKESESVMSFKENIRNAIKIFDLTSRKVYLYGNIKSQTAGIFYKKQNF</sequence>
<evidence type="ECO:0000256" key="8">
    <source>
        <dbReference type="ARBA" id="ARBA00022723"/>
    </source>
</evidence>
<keyword evidence="16" id="KW-0670">Pyruvate</keyword>
<name>A0A2J6WR70_9BACT</name>
<keyword evidence="9" id="KW-0547">Nucleotide-binding</keyword>
<comment type="caution">
    <text evidence="16">The sequence shown here is derived from an EMBL/GenBank/DDBJ whole genome shotgun (WGS) entry which is preliminary data.</text>
</comment>
<evidence type="ECO:0000256" key="13">
    <source>
        <dbReference type="ARBA" id="ARBA00033470"/>
    </source>
</evidence>
<keyword evidence="10 16" id="KW-0418">Kinase</keyword>
<dbReference type="Pfam" id="PF01326">
    <property type="entry name" value="PPDK_N"/>
    <property type="match status" value="1"/>
</dbReference>
<evidence type="ECO:0000256" key="6">
    <source>
        <dbReference type="ARBA" id="ARBA00021623"/>
    </source>
</evidence>
<dbReference type="SUPFAM" id="SSF56059">
    <property type="entry name" value="Glutathione synthetase ATP-binding domain-like"/>
    <property type="match status" value="1"/>
</dbReference>
<dbReference type="EC" id="2.7.9.2" evidence="5"/>
<keyword evidence="7" id="KW-0808">Transferase</keyword>
<dbReference type="PANTHER" id="PTHR43030">
    <property type="entry name" value="PHOSPHOENOLPYRUVATE SYNTHASE"/>
    <property type="match status" value="1"/>
</dbReference>
<dbReference type="InterPro" id="IPR002192">
    <property type="entry name" value="PPDK_AMP/ATP-bd"/>
</dbReference>
<dbReference type="EMBL" id="PNIN01000014">
    <property type="protein sequence ID" value="PMP72898.1"/>
    <property type="molecule type" value="Genomic_DNA"/>
</dbReference>
<evidence type="ECO:0000256" key="1">
    <source>
        <dbReference type="ARBA" id="ARBA00001946"/>
    </source>
</evidence>
<dbReference type="GO" id="GO:0005524">
    <property type="term" value="F:ATP binding"/>
    <property type="evidence" value="ECO:0007669"/>
    <property type="project" value="UniProtKB-KW"/>
</dbReference>
<evidence type="ECO:0000256" key="10">
    <source>
        <dbReference type="ARBA" id="ARBA00022777"/>
    </source>
</evidence>
<comment type="function">
    <text evidence="2">Catalyzes the phosphorylation of pyruvate to phosphoenolpyruvate.</text>
</comment>
<dbReference type="Gene3D" id="3.30.470.20">
    <property type="entry name" value="ATP-grasp fold, B domain"/>
    <property type="match status" value="1"/>
</dbReference>
<evidence type="ECO:0000256" key="4">
    <source>
        <dbReference type="ARBA" id="ARBA00007837"/>
    </source>
</evidence>
<evidence type="ECO:0000256" key="5">
    <source>
        <dbReference type="ARBA" id="ARBA00011996"/>
    </source>
</evidence>
<evidence type="ECO:0000256" key="7">
    <source>
        <dbReference type="ARBA" id="ARBA00022679"/>
    </source>
</evidence>
<accession>A0A2J6WR70</accession>
<evidence type="ECO:0000256" key="12">
    <source>
        <dbReference type="ARBA" id="ARBA00022842"/>
    </source>
</evidence>
<evidence type="ECO:0000256" key="9">
    <source>
        <dbReference type="ARBA" id="ARBA00022741"/>
    </source>
</evidence>
<dbReference type="Proteomes" id="UP000242881">
    <property type="component" value="Unassembled WGS sequence"/>
</dbReference>
<organism evidence="16 17">
    <name type="scientific">Calditerrivibrio nitroreducens</name>
    <dbReference type="NCBI Taxonomy" id="477976"/>
    <lineage>
        <taxon>Bacteria</taxon>
        <taxon>Pseudomonadati</taxon>
        <taxon>Deferribacterota</taxon>
        <taxon>Deferribacteres</taxon>
        <taxon>Deferribacterales</taxon>
        <taxon>Calditerrivibrionaceae</taxon>
    </lineage>
</organism>
<comment type="cofactor">
    <cofactor evidence="1">
        <name>Mg(2+)</name>
        <dbReference type="ChEBI" id="CHEBI:18420"/>
    </cofactor>
</comment>
<evidence type="ECO:0000256" key="11">
    <source>
        <dbReference type="ARBA" id="ARBA00022840"/>
    </source>
</evidence>
<comment type="similarity">
    <text evidence="4">Belongs to the PEP-utilizing enzyme family.</text>
</comment>
<keyword evidence="11" id="KW-0067">ATP-binding</keyword>
<dbReference type="InterPro" id="IPR006319">
    <property type="entry name" value="PEP_synth"/>
</dbReference>
<dbReference type="AlphaFoldDB" id="A0A2J6WR70"/>
<evidence type="ECO:0000256" key="2">
    <source>
        <dbReference type="ARBA" id="ARBA00002988"/>
    </source>
</evidence>
<proteinExistence type="inferred from homology"/>
<evidence type="ECO:0000256" key="3">
    <source>
        <dbReference type="ARBA" id="ARBA00004742"/>
    </source>
</evidence>
<dbReference type="GO" id="GO:0008986">
    <property type="term" value="F:pyruvate, water dikinase activity"/>
    <property type="evidence" value="ECO:0007669"/>
    <property type="project" value="UniProtKB-EC"/>
</dbReference>
<feature type="domain" description="Pyruvate phosphate dikinase AMP/ATP-binding" evidence="15">
    <location>
        <begin position="294"/>
        <end position="667"/>
    </location>
</feature>
<keyword evidence="12" id="KW-0460">Magnesium</keyword>
<evidence type="ECO:0000313" key="16">
    <source>
        <dbReference type="EMBL" id="PMP72898.1"/>
    </source>
</evidence>